<dbReference type="OrthoDB" id="9801249at2"/>
<dbReference type="GO" id="GO:0019148">
    <property type="term" value="F:D-cysteine desulfhydrase activity"/>
    <property type="evidence" value="ECO:0007669"/>
    <property type="project" value="TreeGrafter"/>
</dbReference>
<proteinExistence type="inferred from homology"/>
<dbReference type="InterPro" id="IPR001926">
    <property type="entry name" value="TrpB-like_PALP"/>
</dbReference>
<feature type="domain" description="Tryptophan synthase beta chain-like PALP" evidence="6">
    <location>
        <begin position="3"/>
        <end position="283"/>
    </location>
</feature>
<evidence type="ECO:0000256" key="4">
    <source>
        <dbReference type="PIRSR" id="PIRSR006278-1"/>
    </source>
</evidence>
<keyword evidence="8" id="KW-1185">Reference proteome</keyword>
<dbReference type="EMBL" id="BHXQ01000002">
    <property type="protein sequence ID" value="GCC51134.1"/>
    <property type="molecule type" value="Genomic_DNA"/>
</dbReference>
<evidence type="ECO:0000313" key="8">
    <source>
        <dbReference type="Proteomes" id="UP000288227"/>
    </source>
</evidence>
<dbReference type="Pfam" id="PF00291">
    <property type="entry name" value="PALP"/>
    <property type="match status" value="1"/>
</dbReference>
<comment type="cofactor">
    <cofactor evidence="1">
        <name>pyridoxal 5'-phosphate</name>
        <dbReference type="ChEBI" id="CHEBI:597326"/>
    </cofactor>
</comment>
<evidence type="ECO:0000256" key="1">
    <source>
        <dbReference type="ARBA" id="ARBA00001933"/>
    </source>
</evidence>
<dbReference type="PIRSF" id="PIRSF006278">
    <property type="entry name" value="ACCD_DCysDesulf"/>
    <property type="match status" value="1"/>
</dbReference>
<dbReference type="Proteomes" id="UP000288227">
    <property type="component" value="Unassembled WGS sequence"/>
</dbReference>
<evidence type="ECO:0000256" key="2">
    <source>
        <dbReference type="ARBA" id="ARBA00008639"/>
    </source>
</evidence>
<comment type="similarity">
    <text evidence="2">Belongs to the ACC deaminase/D-cysteine desulfhydrase family.</text>
</comment>
<organism evidence="7 8">
    <name type="scientific">Chryseotalea sanaruensis</name>
    <dbReference type="NCBI Taxonomy" id="2482724"/>
    <lineage>
        <taxon>Bacteria</taxon>
        <taxon>Pseudomonadati</taxon>
        <taxon>Bacteroidota</taxon>
        <taxon>Cytophagia</taxon>
        <taxon>Cytophagales</taxon>
        <taxon>Chryseotaleaceae</taxon>
        <taxon>Chryseotalea</taxon>
    </lineage>
</organism>
<sequence>MLTYSNTPVQTLQHPLFDEHNLQVLIKREDLNHPFVSGNKWWKLNYNLEEAKKLGYTTLLTFGGAHSNHIYATAAAAKEVGLKAIGIIRGDELSVQNNATLRFAHEQGMDLHFVSREDYRKRNEQNFTNTLINKFGKAYIIPEGGTNNLAVQGVALFSAKLHQEIDFDYLCCAVGTGGTLAGLIKGLPHKKLLGFSSLKGNFMEAEVKKVLQSDATNWTINSDYHFGGYGKYNQVLLDFINKAEKDFNIPLEQVYTGKMFFGVLDLISRNFFPEKSKILLLHTGGMQGKIQG</sequence>
<comment type="caution">
    <text evidence="7">The sequence shown here is derived from an EMBL/GenBank/DDBJ whole genome shotgun (WGS) entry which is preliminary data.</text>
</comment>
<dbReference type="PANTHER" id="PTHR43780:SF2">
    <property type="entry name" value="1-AMINOCYCLOPROPANE-1-CARBOXYLATE DEAMINASE-RELATED"/>
    <property type="match status" value="1"/>
</dbReference>
<evidence type="ECO:0000259" key="6">
    <source>
        <dbReference type="Pfam" id="PF00291"/>
    </source>
</evidence>
<reference evidence="7 8" key="1">
    <citation type="submission" date="2018-11" db="EMBL/GenBank/DDBJ databases">
        <title>Chryseotalea sanarue gen. nov., sp., nov., a member of the family Cytophagaceae, isolated from a brackish lake in Hamamatsu Japan.</title>
        <authorList>
            <person name="Maejima Y."/>
            <person name="Iino T."/>
            <person name="Muraguchi Y."/>
            <person name="Fukuda K."/>
            <person name="Ohkuma M."/>
            <person name="Moriuchi R."/>
            <person name="Dohra H."/>
            <person name="Kimbara K."/>
            <person name="Shintani M."/>
        </authorList>
    </citation>
    <scope>NUCLEOTIDE SEQUENCE [LARGE SCALE GENOMIC DNA]</scope>
    <source>
        <strain evidence="7 8">Ys</strain>
    </source>
</reference>
<evidence type="ECO:0000256" key="3">
    <source>
        <dbReference type="ARBA" id="ARBA00022898"/>
    </source>
</evidence>
<accession>A0A401U8C6</accession>
<feature type="active site" description="Nucleophile" evidence="4">
    <location>
        <position position="67"/>
    </location>
</feature>
<feature type="modified residue" description="N6-(pyridoxal phosphate)lysine" evidence="5">
    <location>
        <position position="40"/>
    </location>
</feature>
<dbReference type="InterPro" id="IPR027278">
    <property type="entry name" value="ACCD_DCysDesulf"/>
</dbReference>
<evidence type="ECO:0000256" key="5">
    <source>
        <dbReference type="PIRSR" id="PIRSR006278-2"/>
    </source>
</evidence>
<dbReference type="Gene3D" id="3.40.50.1100">
    <property type="match status" value="2"/>
</dbReference>
<gene>
    <name evidence="7" type="ORF">SanaruYs_13540</name>
</gene>
<dbReference type="PANTHER" id="PTHR43780">
    <property type="entry name" value="1-AMINOCYCLOPROPANE-1-CARBOXYLATE DEAMINASE-RELATED"/>
    <property type="match status" value="1"/>
</dbReference>
<dbReference type="RefSeq" id="WP_127121771.1">
    <property type="nucleotide sequence ID" value="NZ_BHXQ01000002.1"/>
</dbReference>
<dbReference type="InterPro" id="IPR036052">
    <property type="entry name" value="TrpB-like_PALP_sf"/>
</dbReference>
<name>A0A401U8C6_9BACT</name>
<dbReference type="SUPFAM" id="SSF53686">
    <property type="entry name" value="Tryptophan synthase beta subunit-like PLP-dependent enzymes"/>
    <property type="match status" value="1"/>
</dbReference>
<keyword evidence="3 5" id="KW-0663">Pyridoxal phosphate</keyword>
<dbReference type="AlphaFoldDB" id="A0A401U8C6"/>
<evidence type="ECO:0000313" key="7">
    <source>
        <dbReference type="EMBL" id="GCC51134.1"/>
    </source>
</evidence>
<protein>
    <submittedName>
        <fullName evidence="7">1-aminocyclopropane-1-carboxylate deaminase</fullName>
    </submittedName>
</protein>